<dbReference type="Proteomes" id="UP000554482">
    <property type="component" value="Unassembled WGS sequence"/>
</dbReference>
<proteinExistence type="predicted"/>
<comment type="caution">
    <text evidence="2">The sequence shown here is derived from an EMBL/GenBank/DDBJ whole genome shotgun (WGS) entry which is preliminary data.</text>
</comment>
<feature type="compositionally biased region" description="Polar residues" evidence="1">
    <location>
        <begin position="29"/>
        <end position="43"/>
    </location>
</feature>
<sequence>MLTELESKSSPNRNDHKEEIKTGICRSFTHPTSINSKPVSSASPIEEPLLSKRESYVYEEA</sequence>
<gene>
    <name evidence="2" type="ORF">FRX31_028356</name>
</gene>
<protein>
    <submittedName>
        <fullName evidence="2">Uncharacterized protein</fullName>
    </submittedName>
</protein>
<accession>A0A7J6VBD2</accession>
<evidence type="ECO:0000313" key="2">
    <source>
        <dbReference type="EMBL" id="KAF5182057.1"/>
    </source>
</evidence>
<reference evidence="2 3" key="1">
    <citation type="submission" date="2020-06" db="EMBL/GenBank/DDBJ databases">
        <title>Transcriptomic and genomic resources for Thalictrum thalictroides and T. hernandezii: Facilitating candidate gene discovery in an emerging model plant lineage.</title>
        <authorList>
            <person name="Arias T."/>
            <person name="Riano-Pachon D.M."/>
            <person name="Di Stilio V.S."/>
        </authorList>
    </citation>
    <scope>NUCLEOTIDE SEQUENCE [LARGE SCALE GENOMIC DNA]</scope>
    <source>
        <strain evidence="3">cv. WT478/WT964</strain>
        <tissue evidence="2">Leaves</tissue>
    </source>
</reference>
<feature type="region of interest" description="Disordered" evidence="1">
    <location>
        <begin position="1"/>
        <end position="46"/>
    </location>
</feature>
<keyword evidence="3" id="KW-1185">Reference proteome</keyword>
<evidence type="ECO:0000256" key="1">
    <source>
        <dbReference type="SAM" id="MobiDB-lite"/>
    </source>
</evidence>
<organism evidence="2 3">
    <name type="scientific">Thalictrum thalictroides</name>
    <name type="common">Rue-anemone</name>
    <name type="synonym">Anemone thalictroides</name>
    <dbReference type="NCBI Taxonomy" id="46969"/>
    <lineage>
        <taxon>Eukaryota</taxon>
        <taxon>Viridiplantae</taxon>
        <taxon>Streptophyta</taxon>
        <taxon>Embryophyta</taxon>
        <taxon>Tracheophyta</taxon>
        <taxon>Spermatophyta</taxon>
        <taxon>Magnoliopsida</taxon>
        <taxon>Ranunculales</taxon>
        <taxon>Ranunculaceae</taxon>
        <taxon>Thalictroideae</taxon>
        <taxon>Thalictrum</taxon>
    </lineage>
</organism>
<name>A0A7J6VBD2_THATH</name>
<dbReference type="EMBL" id="JABWDY010035328">
    <property type="protein sequence ID" value="KAF5182057.1"/>
    <property type="molecule type" value="Genomic_DNA"/>
</dbReference>
<dbReference type="AlphaFoldDB" id="A0A7J6VBD2"/>
<evidence type="ECO:0000313" key="3">
    <source>
        <dbReference type="Proteomes" id="UP000554482"/>
    </source>
</evidence>